<evidence type="ECO:0000313" key="1">
    <source>
        <dbReference type="EMBL" id="TCN77324.1"/>
    </source>
</evidence>
<dbReference type="AlphaFoldDB" id="A0A4R2F0P1"/>
<evidence type="ECO:0000313" key="2">
    <source>
        <dbReference type="Proteomes" id="UP000294832"/>
    </source>
</evidence>
<sequence length="153" mass="16810">MKKLLIFSSDKQNGAREVVNADPIIDLAKIQGMDINEPGTSVVIKDTLVTALQNPKYRKDPIYLRAESNAPFRFANNNLAPLSHLAGTKKSKQHIAISIATVKPDQRNIIRVITTYAEYGASCVPPDDAAPLGFMTHYGQVATENARAEYVKN</sequence>
<accession>A0A4R2F0P1</accession>
<reference evidence="1 2" key="1">
    <citation type="submission" date="2019-03" db="EMBL/GenBank/DDBJ databases">
        <title>Freshwater and sediment microbial communities from various areas in North America, analyzing microbe dynamics in response to fracking.</title>
        <authorList>
            <person name="Lamendella R."/>
        </authorList>
    </citation>
    <scope>NUCLEOTIDE SEQUENCE [LARGE SCALE GENOMIC DNA]</scope>
    <source>
        <strain evidence="1 2">74A</strain>
    </source>
</reference>
<protein>
    <submittedName>
        <fullName evidence="1">Uncharacterized protein</fullName>
    </submittedName>
</protein>
<name>A0A4R2F0P1_9GAMM</name>
<keyword evidence="2" id="KW-1185">Reference proteome</keyword>
<gene>
    <name evidence="1" type="ORF">EDC91_14814</name>
</gene>
<organism evidence="1 2">
    <name type="scientific">Shewanella fodinae</name>
    <dbReference type="NCBI Taxonomy" id="552357"/>
    <lineage>
        <taxon>Bacteria</taxon>
        <taxon>Pseudomonadati</taxon>
        <taxon>Pseudomonadota</taxon>
        <taxon>Gammaproteobacteria</taxon>
        <taxon>Alteromonadales</taxon>
        <taxon>Shewanellaceae</taxon>
        <taxon>Shewanella</taxon>
    </lineage>
</organism>
<comment type="caution">
    <text evidence="1">The sequence shown here is derived from an EMBL/GenBank/DDBJ whole genome shotgun (WGS) entry which is preliminary data.</text>
</comment>
<proteinExistence type="predicted"/>
<dbReference type="EMBL" id="SLWF01000048">
    <property type="protein sequence ID" value="TCN77324.1"/>
    <property type="molecule type" value="Genomic_DNA"/>
</dbReference>
<dbReference type="RefSeq" id="WP_133040577.1">
    <property type="nucleotide sequence ID" value="NZ_SLWF01000048.1"/>
</dbReference>
<dbReference type="Proteomes" id="UP000294832">
    <property type="component" value="Unassembled WGS sequence"/>
</dbReference>